<evidence type="ECO:0000313" key="3">
    <source>
        <dbReference type="Proteomes" id="UP001432166"/>
    </source>
</evidence>
<name>A0ABZ1JWM7_9ACTN</name>
<feature type="domain" description="Septum formation-related" evidence="1">
    <location>
        <begin position="88"/>
        <end position="260"/>
    </location>
</feature>
<gene>
    <name evidence="2" type="ORF">OG288_42920</name>
</gene>
<reference evidence="2" key="1">
    <citation type="submission" date="2022-10" db="EMBL/GenBank/DDBJ databases">
        <title>The complete genomes of actinobacterial strains from the NBC collection.</title>
        <authorList>
            <person name="Joergensen T.S."/>
            <person name="Alvarez Arevalo M."/>
            <person name="Sterndorff E.B."/>
            <person name="Faurdal D."/>
            <person name="Vuksanovic O."/>
            <person name="Mourched A.-S."/>
            <person name="Charusanti P."/>
            <person name="Shaw S."/>
            <person name="Blin K."/>
            <person name="Weber T."/>
        </authorList>
    </citation>
    <scope>NUCLEOTIDE SEQUENCE</scope>
    <source>
        <strain evidence="2">NBC_00189</strain>
    </source>
</reference>
<evidence type="ECO:0000259" key="1">
    <source>
        <dbReference type="Pfam" id="PF13845"/>
    </source>
</evidence>
<accession>A0ABZ1JWM7</accession>
<proteinExistence type="predicted"/>
<keyword evidence="3" id="KW-1185">Reference proteome</keyword>
<organism evidence="2 3">
    <name type="scientific">Streptomyces tauricus</name>
    <dbReference type="NCBI Taxonomy" id="68274"/>
    <lineage>
        <taxon>Bacteria</taxon>
        <taxon>Bacillati</taxon>
        <taxon>Actinomycetota</taxon>
        <taxon>Actinomycetes</taxon>
        <taxon>Kitasatosporales</taxon>
        <taxon>Streptomycetaceae</taxon>
        <taxon>Streptomyces</taxon>
        <taxon>Streptomyces aurantiacus group</taxon>
    </lineage>
</organism>
<dbReference type="InterPro" id="IPR026004">
    <property type="entry name" value="Septum_form"/>
</dbReference>
<evidence type="ECO:0000313" key="2">
    <source>
        <dbReference type="EMBL" id="WTP54489.1"/>
    </source>
</evidence>
<dbReference type="Proteomes" id="UP001432166">
    <property type="component" value="Chromosome"/>
</dbReference>
<dbReference type="RefSeq" id="WP_328939815.1">
    <property type="nucleotide sequence ID" value="NZ_CP108133.1"/>
</dbReference>
<sequence length="275" mass="29359">MILLPLGGAAVRRAVATGAFALALALAGVFTALSMHRSDEVKPYGPALSLNRPLTNGDCVHVKWPGTPFTGEPELKIVKCLSGKTYGQVMTTVMAATAAQARSAGPGQCERQTEGTRAKLADVRSYAVVPTRAGFEAAGRRTACLILDARGTPLYGPIGKYRPLGMLFKDTVTMQKQDCLSTVSHNAARLIPCTGPHDEQVLGFHRMSADTTHAQAREQATEACQEHMPPSDYGYDPTLYTSSSWVGSSSWNTGAHFVVCTVTRKDGGTMTKNEP</sequence>
<protein>
    <submittedName>
        <fullName evidence="2">Septum formation family protein</fullName>
    </submittedName>
</protein>
<dbReference type="EMBL" id="CP108133">
    <property type="protein sequence ID" value="WTP54489.1"/>
    <property type="molecule type" value="Genomic_DNA"/>
</dbReference>
<dbReference type="Pfam" id="PF13845">
    <property type="entry name" value="Septum_form"/>
    <property type="match status" value="1"/>
</dbReference>